<gene>
    <name evidence="1" type="ORF">SAMN05192533_1129</name>
</gene>
<dbReference type="EMBL" id="FOBW01000012">
    <property type="protein sequence ID" value="SEN36591.1"/>
    <property type="molecule type" value="Genomic_DNA"/>
</dbReference>
<proteinExistence type="predicted"/>
<dbReference type="AlphaFoldDB" id="A0A1H8FXM9"/>
<evidence type="ECO:0000313" key="2">
    <source>
        <dbReference type="Proteomes" id="UP000198553"/>
    </source>
</evidence>
<dbReference type="STRING" id="930146.SAMN05192533_1129"/>
<name>A0A1H8FXM9_9BACI</name>
<reference evidence="2" key="1">
    <citation type="submission" date="2016-10" db="EMBL/GenBank/DDBJ databases">
        <authorList>
            <person name="Varghese N."/>
            <person name="Submissions S."/>
        </authorList>
    </citation>
    <scope>NUCLEOTIDE SEQUENCE [LARGE SCALE GENOMIC DNA]</scope>
    <source>
        <strain evidence="2">B48,IBRC-M 10115,DSM 25386,CECT 8001</strain>
    </source>
</reference>
<protein>
    <submittedName>
        <fullName evidence="1">Uncharacterized protein</fullName>
    </submittedName>
</protein>
<dbReference type="Gene3D" id="3.40.50.720">
    <property type="entry name" value="NAD(P)-binding Rossmann-like Domain"/>
    <property type="match status" value="1"/>
</dbReference>
<keyword evidence="2" id="KW-1185">Reference proteome</keyword>
<accession>A0A1H8FXM9</accession>
<evidence type="ECO:0000313" key="1">
    <source>
        <dbReference type="EMBL" id="SEN36591.1"/>
    </source>
</evidence>
<organism evidence="1 2">
    <name type="scientific">Mesobacillus persicus</name>
    <dbReference type="NCBI Taxonomy" id="930146"/>
    <lineage>
        <taxon>Bacteria</taxon>
        <taxon>Bacillati</taxon>
        <taxon>Bacillota</taxon>
        <taxon>Bacilli</taxon>
        <taxon>Bacillales</taxon>
        <taxon>Bacillaceae</taxon>
        <taxon>Mesobacillus</taxon>
    </lineage>
</organism>
<sequence>MVNGLIAALAYAKENTIYHLTNSNPPTNQLVFDLIKESLHLTNLEMVPTDYQGELTLEEQKFNEPIRIFYNHCERSIQFDDSNTKQLLKDAQLEPLELTKDILRKIIINSLRSTEGIPTS</sequence>
<dbReference type="Proteomes" id="UP000198553">
    <property type="component" value="Unassembled WGS sequence"/>
</dbReference>